<evidence type="ECO:0000259" key="9">
    <source>
        <dbReference type="PROSITE" id="PS51382"/>
    </source>
</evidence>
<dbReference type="Pfam" id="PF03124">
    <property type="entry name" value="EXS"/>
    <property type="match status" value="1"/>
</dbReference>
<feature type="compositionally biased region" description="Basic and acidic residues" evidence="6">
    <location>
        <begin position="302"/>
        <end position="316"/>
    </location>
</feature>
<dbReference type="InterPro" id="IPR004342">
    <property type="entry name" value="EXS_C"/>
</dbReference>
<organism evidence="10 11">
    <name type="scientific">Cladorrhinum samala</name>
    <dbReference type="NCBI Taxonomy" id="585594"/>
    <lineage>
        <taxon>Eukaryota</taxon>
        <taxon>Fungi</taxon>
        <taxon>Dikarya</taxon>
        <taxon>Ascomycota</taxon>
        <taxon>Pezizomycotina</taxon>
        <taxon>Sordariomycetes</taxon>
        <taxon>Sordariomycetidae</taxon>
        <taxon>Sordariales</taxon>
        <taxon>Podosporaceae</taxon>
        <taxon>Cladorrhinum</taxon>
    </lineage>
</organism>
<protein>
    <submittedName>
        <fullName evidence="10">EXS family-domain-containing protein</fullName>
    </submittedName>
</protein>
<feature type="domain" description="SPX" evidence="9">
    <location>
        <begin position="1"/>
        <end position="420"/>
    </location>
</feature>
<comment type="caution">
    <text evidence="10">The sequence shown here is derived from an EMBL/GenBank/DDBJ whole genome shotgun (WGS) entry which is preliminary data.</text>
</comment>
<dbReference type="GO" id="GO:0005886">
    <property type="term" value="C:plasma membrane"/>
    <property type="evidence" value="ECO:0007669"/>
    <property type="project" value="TreeGrafter"/>
</dbReference>
<evidence type="ECO:0000259" key="8">
    <source>
        <dbReference type="PROSITE" id="PS51380"/>
    </source>
</evidence>
<reference evidence="10" key="2">
    <citation type="submission" date="2023-06" db="EMBL/GenBank/DDBJ databases">
        <authorList>
            <consortium name="Lawrence Berkeley National Laboratory"/>
            <person name="Mondo S.J."/>
            <person name="Hensen N."/>
            <person name="Bonometti L."/>
            <person name="Westerberg I."/>
            <person name="Brannstrom I.O."/>
            <person name="Guillou S."/>
            <person name="Cros-Aarteil S."/>
            <person name="Calhoun S."/>
            <person name="Haridas S."/>
            <person name="Kuo A."/>
            <person name="Pangilinan J."/>
            <person name="Riley R."/>
            <person name="Labutti K."/>
            <person name="Andreopoulos B."/>
            <person name="Lipzen A."/>
            <person name="Chen C."/>
            <person name="Yanf M."/>
            <person name="Daum C."/>
            <person name="Ng V."/>
            <person name="Clum A."/>
            <person name="Steindorff A."/>
            <person name="Ohm R."/>
            <person name="Martin F."/>
            <person name="Silar P."/>
            <person name="Natvig D."/>
            <person name="Lalanne C."/>
            <person name="Gautier V."/>
            <person name="Ament-Velasquez S.L."/>
            <person name="Kruys A."/>
            <person name="Hutchinson M.I."/>
            <person name="Powell A.J."/>
            <person name="Barry K."/>
            <person name="Miller A.N."/>
            <person name="Grigoriev I.V."/>
            <person name="Debuchy R."/>
            <person name="Gladieux P."/>
            <person name="Thoren M.H."/>
            <person name="Johannesson H."/>
        </authorList>
    </citation>
    <scope>NUCLEOTIDE SEQUENCE</scope>
    <source>
        <strain evidence="10">PSN324</strain>
    </source>
</reference>
<evidence type="ECO:0000256" key="1">
    <source>
        <dbReference type="ARBA" id="ARBA00004141"/>
    </source>
</evidence>
<reference evidence="10" key="1">
    <citation type="journal article" date="2023" name="Mol. Phylogenet. Evol.">
        <title>Genome-scale phylogeny and comparative genomics of the fungal order Sordariales.</title>
        <authorList>
            <person name="Hensen N."/>
            <person name="Bonometti L."/>
            <person name="Westerberg I."/>
            <person name="Brannstrom I.O."/>
            <person name="Guillou S."/>
            <person name="Cros-Aarteil S."/>
            <person name="Calhoun S."/>
            <person name="Haridas S."/>
            <person name="Kuo A."/>
            <person name="Mondo S."/>
            <person name="Pangilinan J."/>
            <person name="Riley R."/>
            <person name="LaButti K."/>
            <person name="Andreopoulos B."/>
            <person name="Lipzen A."/>
            <person name="Chen C."/>
            <person name="Yan M."/>
            <person name="Daum C."/>
            <person name="Ng V."/>
            <person name="Clum A."/>
            <person name="Steindorff A."/>
            <person name="Ohm R.A."/>
            <person name="Martin F."/>
            <person name="Silar P."/>
            <person name="Natvig D.O."/>
            <person name="Lalanne C."/>
            <person name="Gautier V."/>
            <person name="Ament-Velasquez S.L."/>
            <person name="Kruys A."/>
            <person name="Hutchinson M.I."/>
            <person name="Powell A.J."/>
            <person name="Barry K."/>
            <person name="Miller A.N."/>
            <person name="Grigoriev I.V."/>
            <person name="Debuchy R."/>
            <person name="Gladieux P."/>
            <person name="Hiltunen Thoren M."/>
            <person name="Johannesson H."/>
        </authorList>
    </citation>
    <scope>NUCLEOTIDE SEQUENCE</scope>
    <source>
        <strain evidence="10">PSN324</strain>
    </source>
</reference>
<evidence type="ECO:0000313" key="10">
    <source>
        <dbReference type="EMBL" id="KAK4457348.1"/>
    </source>
</evidence>
<feature type="transmembrane region" description="Helical" evidence="7">
    <location>
        <begin position="739"/>
        <end position="765"/>
    </location>
</feature>
<feature type="compositionally biased region" description="Basic and acidic residues" evidence="6">
    <location>
        <begin position="1002"/>
        <end position="1015"/>
    </location>
</feature>
<dbReference type="Pfam" id="PF03105">
    <property type="entry name" value="SPX"/>
    <property type="match status" value="1"/>
</dbReference>
<sequence>MKFAKELEQNAVPEWRAKYLDYKAGKKSIKAVIRAINRASVTPALARRSPEHDQPDQTPQRQCTTPGSFFGLGQNYNTPRRKNASRASNNLDPLDTGVKSGGRDARFASGNEWSELTRSPESGIRYDSFGGRGAPPSRASDKNDFELPAPAMKIPSRTDDAFPRLNRPSRHRSASVANASTAGLGSPVAFESPAGGVPPTPRQRLTRLFTTGSVLTRQATNKSDIGMENFDSVRTSERDFLNFLDSELDKIETFYRQKEDQATERLDALRYQLHEMRNRRTAEIAEAKRKRAAGKNQSSSEDDAHGKHRGNADASRDWIGPLKGRFIKPGPNSKALQKMMQTPVLHSQNVDDGRDYVRKPPSDDVPYRSAKRKLKVALQEFYRGLELLKSYALLNRTAFRKLNKKYDKAVNARPPYRYMNEKVSKSWFVNSDVLDAHISTVEDLYARYFERGNHKVAAGKLRNLNKPLRDSSDSAFRSGLMIGIGAVFSIEGLIYGSELLFDPDPLIRQRTSYLMQLYGGYFLMLFLFILFTLDCRTWTKNRVNYTFIFEFDSRNYLDWKQVAEFPSFFFALFGVFMWLNFSGLGDWEDLYLYYPVILIGISVLIIFFPAPVLHHKARRWFAYSHYRLLLSGLYPVEFRDFFLGDIWCSLTYAVCNVELLFCLHANSWNRPEQCNSSHSRLLGFFSALPPIWRALQCIRRYYDTKNVFPHLVNCGKYSMTILTAVCLSLYRISNTQANMSLFITFATINAVYCSIWDLFMDFSLLQANARRKLLREITAIQPVSTYYVIMVVDPLLRFTWIFYAIFTHDTQHSTIVSFMVAFAEVFRRGIWALLRVENEHCGNVAQYKASRDTPLPYAIEGGSSKKSASIGKESGSSVVGGSDKGEEEGQPVGRKGGHVRRPSSVRFSSVVTTNGVDQTSAVAPANNRLRPVTSGRTISEESTPQVKQDQEQEAGAGVEQDVEGGQGGQGSGDGRGGVASVFKRRYSESVGNKRSILQAMAEAHKQDFEKKRVPADEDGGGSGGGGVVGRLRSGSTRSGPAGGMAEDDDDDEDEDASLEGLRSEDEDDDEDSGELEHERMHVREAERLVDRAREGGEFE</sequence>
<dbReference type="PANTHER" id="PTHR10783">
    <property type="entry name" value="XENOTROPIC AND POLYTROPIC RETROVIRUS RECEPTOR 1-RELATED"/>
    <property type="match status" value="1"/>
</dbReference>
<evidence type="ECO:0000256" key="6">
    <source>
        <dbReference type="SAM" id="MobiDB-lite"/>
    </source>
</evidence>
<feature type="region of interest" description="Disordered" evidence="6">
    <location>
        <begin position="285"/>
        <end position="316"/>
    </location>
</feature>
<dbReference type="Proteomes" id="UP001321749">
    <property type="component" value="Unassembled WGS sequence"/>
</dbReference>
<dbReference type="PANTHER" id="PTHR10783:SF103">
    <property type="entry name" value="SOLUTE CARRIER FAMILY 53 MEMBER 1"/>
    <property type="match status" value="1"/>
</dbReference>
<dbReference type="GO" id="GO:0006817">
    <property type="term" value="P:phosphate ion transport"/>
    <property type="evidence" value="ECO:0007669"/>
    <property type="project" value="TreeGrafter"/>
</dbReference>
<keyword evidence="11" id="KW-1185">Reference proteome</keyword>
<feature type="transmembrane region" description="Helical" evidence="7">
    <location>
        <begin position="562"/>
        <end position="579"/>
    </location>
</feature>
<feature type="compositionally biased region" description="Acidic residues" evidence="6">
    <location>
        <begin position="1064"/>
        <end position="1073"/>
    </location>
</feature>
<comment type="similarity">
    <text evidence="2">Belongs to the SYG1 (TC 2.A.94) family.</text>
</comment>
<keyword evidence="3 7" id="KW-0812">Transmembrane</keyword>
<keyword evidence="5 7" id="KW-0472">Membrane</keyword>
<feature type="transmembrane region" description="Helical" evidence="7">
    <location>
        <begin position="591"/>
        <end position="613"/>
    </location>
</feature>
<feature type="compositionally biased region" description="Polar residues" evidence="6">
    <location>
        <begin position="56"/>
        <end position="67"/>
    </location>
</feature>
<feature type="compositionally biased region" description="Gly residues" evidence="6">
    <location>
        <begin position="964"/>
        <end position="977"/>
    </location>
</feature>
<dbReference type="AlphaFoldDB" id="A0AAV9HCR1"/>
<gene>
    <name evidence="10" type="ORF">QBC42DRAFT_301257</name>
</gene>
<feature type="region of interest" description="Disordered" evidence="6">
    <location>
        <begin position="43"/>
        <end position="201"/>
    </location>
</feature>
<feature type="compositionally biased region" description="Acidic residues" evidence="6">
    <location>
        <begin position="1045"/>
        <end position="1057"/>
    </location>
</feature>
<feature type="region of interest" description="Disordered" evidence="6">
    <location>
        <begin position="858"/>
        <end position="1099"/>
    </location>
</feature>
<dbReference type="PROSITE" id="PS51382">
    <property type="entry name" value="SPX"/>
    <property type="match status" value="1"/>
</dbReference>
<feature type="compositionally biased region" description="Polar residues" evidence="6">
    <location>
        <begin position="934"/>
        <end position="947"/>
    </location>
</feature>
<dbReference type="GO" id="GO:0005794">
    <property type="term" value="C:Golgi apparatus"/>
    <property type="evidence" value="ECO:0007669"/>
    <property type="project" value="TreeGrafter"/>
</dbReference>
<evidence type="ECO:0000256" key="7">
    <source>
        <dbReference type="SAM" id="Phobius"/>
    </source>
</evidence>
<evidence type="ECO:0000256" key="3">
    <source>
        <dbReference type="ARBA" id="ARBA00022692"/>
    </source>
</evidence>
<feature type="compositionally biased region" description="Low complexity" evidence="6">
    <location>
        <begin position="858"/>
        <end position="881"/>
    </location>
</feature>
<evidence type="ECO:0000256" key="2">
    <source>
        <dbReference type="ARBA" id="ARBA00009665"/>
    </source>
</evidence>
<feature type="compositionally biased region" description="Basic and acidic residues" evidence="6">
    <location>
        <begin position="1074"/>
        <end position="1099"/>
    </location>
</feature>
<proteinExistence type="inferred from homology"/>
<feature type="transmembrane region" description="Helical" evidence="7">
    <location>
        <begin position="515"/>
        <end position="533"/>
    </location>
</feature>
<dbReference type="GO" id="GO:0016036">
    <property type="term" value="P:cellular response to phosphate starvation"/>
    <property type="evidence" value="ECO:0007669"/>
    <property type="project" value="TreeGrafter"/>
</dbReference>
<evidence type="ECO:0000256" key="4">
    <source>
        <dbReference type="ARBA" id="ARBA00022989"/>
    </source>
</evidence>
<feature type="domain" description="EXS" evidence="8">
    <location>
        <begin position="673"/>
        <end position="867"/>
    </location>
</feature>
<dbReference type="GO" id="GO:0000822">
    <property type="term" value="F:inositol hexakisphosphate binding"/>
    <property type="evidence" value="ECO:0007669"/>
    <property type="project" value="TreeGrafter"/>
</dbReference>
<feature type="compositionally biased region" description="Polar residues" evidence="6">
    <location>
        <begin position="912"/>
        <end position="921"/>
    </location>
</feature>
<dbReference type="EMBL" id="MU865121">
    <property type="protein sequence ID" value="KAK4457348.1"/>
    <property type="molecule type" value="Genomic_DNA"/>
</dbReference>
<feature type="compositionally biased region" description="Low complexity" evidence="6">
    <location>
        <begin position="1029"/>
        <end position="1039"/>
    </location>
</feature>
<dbReference type="CDD" id="cd14475">
    <property type="entry name" value="SPX_SYG1_like"/>
    <property type="match status" value="1"/>
</dbReference>
<accession>A0AAV9HCR1</accession>
<feature type="compositionally biased region" description="Polar residues" evidence="6">
    <location>
        <begin position="111"/>
        <end position="120"/>
    </location>
</feature>
<evidence type="ECO:0000313" key="11">
    <source>
        <dbReference type="Proteomes" id="UP001321749"/>
    </source>
</evidence>
<dbReference type="PROSITE" id="PS51380">
    <property type="entry name" value="EXS"/>
    <property type="match status" value="1"/>
</dbReference>
<name>A0AAV9HCR1_9PEZI</name>
<keyword evidence="4 7" id="KW-1133">Transmembrane helix</keyword>
<evidence type="ECO:0000256" key="5">
    <source>
        <dbReference type="ARBA" id="ARBA00023136"/>
    </source>
</evidence>
<dbReference type="InterPro" id="IPR004331">
    <property type="entry name" value="SPX_dom"/>
</dbReference>
<comment type="subcellular location">
    <subcellularLocation>
        <location evidence="1">Membrane</location>
        <topology evidence="1">Multi-pass membrane protein</topology>
    </subcellularLocation>
</comment>